<gene>
    <name evidence="1" type="ORF">HMPREF9695_00741</name>
</gene>
<evidence type="ECO:0000313" key="1">
    <source>
        <dbReference type="EMBL" id="EKS41649.1"/>
    </source>
</evidence>
<comment type="caution">
    <text evidence="1">The sequence shown here is derived from an EMBL/GenBank/DDBJ whole genome shotgun (WGS) entry which is preliminary data.</text>
</comment>
<dbReference type="Proteomes" id="UP000001096">
    <property type="component" value="Unassembled WGS sequence"/>
</dbReference>
<dbReference type="AlphaFoldDB" id="K8PLJ3"/>
<sequence>MIQQVLEQNKGGIGILTLFGDIAECSDMWRWALDLSKVRRAHRAATAVISPMVEKSRHRLGGISDLTWSDPYMVGFMVMLITIAARIEAGKIEGEALCRVQARSWEDITTIRSGLIGEEVLLLSTSCNRDFETGCRNAFTFGSMLVGNSILFAGAGTGWQDRPRDLQEADSTITERDDVSAAWERFFDAHVSAYVRDNMAEPGAAPL</sequence>
<protein>
    <submittedName>
        <fullName evidence="1">Uncharacterized protein</fullName>
    </submittedName>
</protein>
<keyword evidence="2" id="KW-1185">Reference proteome</keyword>
<dbReference type="RefSeq" id="WP_006019450.1">
    <property type="nucleotide sequence ID" value="NZ_KB375282.1"/>
</dbReference>
<accession>K8PLJ3</accession>
<organism evidence="1 2">
    <name type="scientific">Afipia broomeae ATCC 49717</name>
    <dbReference type="NCBI Taxonomy" id="883078"/>
    <lineage>
        <taxon>Bacteria</taxon>
        <taxon>Pseudomonadati</taxon>
        <taxon>Pseudomonadota</taxon>
        <taxon>Alphaproteobacteria</taxon>
        <taxon>Hyphomicrobiales</taxon>
        <taxon>Nitrobacteraceae</taxon>
        <taxon>Afipia</taxon>
    </lineage>
</organism>
<dbReference type="EMBL" id="AGWX01000001">
    <property type="protein sequence ID" value="EKS41649.1"/>
    <property type="molecule type" value="Genomic_DNA"/>
</dbReference>
<dbReference type="HOGENOM" id="CLU_114827_0_0_5"/>
<name>K8PLJ3_9BRAD</name>
<dbReference type="eggNOG" id="ENOG50347MQ">
    <property type="taxonomic scope" value="Bacteria"/>
</dbReference>
<evidence type="ECO:0000313" key="2">
    <source>
        <dbReference type="Proteomes" id="UP000001096"/>
    </source>
</evidence>
<reference evidence="1 2" key="1">
    <citation type="submission" date="2012-04" db="EMBL/GenBank/DDBJ databases">
        <title>The Genome Sequence of Afipia broomeae ATCC 49717.</title>
        <authorList>
            <consortium name="The Broad Institute Genome Sequencing Platform"/>
            <person name="Earl A."/>
            <person name="Ward D."/>
            <person name="Feldgarden M."/>
            <person name="Gevers D."/>
            <person name="Huys G."/>
            <person name="Walker B."/>
            <person name="Young S.K."/>
            <person name="Zeng Q."/>
            <person name="Gargeya S."/>
            <person name="Fitzgerald M."/>
            <person name="Haas B."/>
            <person name="Abouelleil A."/>
            <person name="Alvarado L."/>
            <person name="Arachchi H.M."/>
            <person name="Berlin A."/>
            <person name="Chapman S.B."/>
            <person name="Goldberg J."/>
            <person name="Griggs A."/>
            <person name="Gujja S."/>
            <person name="Hansen M."/>
            <person name="Howarth C."/>
            <person name="Imamovic A."/>
            <person name="Larimer J."/>
            <person name="McCowen C."/>
            <person name="Montmayeur A."/>
            <person name="Murphy C."/>
            <person name="Neiman D."/>
            <person name="Pearson M."/>
            <person name="Priest M."/>
            <person name="Roberts A."/>
            <person name="Saif S."/>
            <person name="Shea T."/>
            <person name="Sisk P."/>
            <person name="Sykes S."/>
            <person name="Wortman J."/>
            <person name="Nusbaum C."/>
            <person name="Birren B."/>
        </authorList>
    </citation>
    <scope>NUCLEOTIDE SEQUENCE [LARGE SCALE GENOMIC DNA]</scope>
    <source>
        <strain evidence="1 2">ATCC 49717</strain>
    </source>
</reference>
<proteinExistence type="predicted"/>